<dbReference type="SUPFAM" id="SSF52172">
    <property type="entry name" value="CheY-like"/>
    <property type="match status" value="1"/>
</dbReference>
<dbReference type="STRING" id="861266.ARTSIC4J27_1045"/>
<dbReference type="Gene3D" id="1.10.10.10">
    <property type="entry name" value="Winged helix-like DNA-binding domain superfamily/Winged helix DNA-binding domain"/>
    <property type="match status" value="1"/>
</dbReference>
<accession>A0A024GZQ8</accession>
<evidence type="ECO:0000256" key="3">
    <source>
        <dbReference type="SAM" id="MobiDB-lite"/>
    </source>
</evidence>
<gene>
    <name evidence="5" type="ORF">ARTSIC4J27_1045</name>
</gene>
<dbReference type="GO" id="GO:0003723">
    <property type="term" value="F:RNA binding"/>
    <property type="evidence" value="ECO:0007669"/>
    <property type="project" value="InterPro"/>
</dbReference>
<evidence type="ECO:0000259" key="4">
    <source>
        <dbReference type="PROSITE" id="PS50921"/>
    </source>
</evidence>
<reference evidence="6" key="1">
    <citation type="journal article" date="2014" name="Genome Announc.">
        <title>Genome Sequence of Arthrobacter siccitolerans 4J27, a Xeroprotectant-Producing Desiccation-Tolerant Microorganism.</title>
        <authorList>
            <person name="Manzanera M."/>
            <person name="Santa-Cruz-Calvo L."/>
            <person name="Vilchez J.I."/>
            <person name="Garcia-Fontana C."/>
            <person name="Silva-Castro G.A."/>
            <person name="Calvo C."/>
            <person name="Gonzalez-Lopez J."/>
        </authorList>
    </citation>
    <scope>NUCLEOTIDE SEQUENCE [LARGE SCALE GENOMIC DNA]</scope>
    <source>
        <strain evidence="6">4J27</strain>
    </source>
</reference>
<dbReference type="InterPro" id="IPR029016">
    <property type="entry name" value="GAF-like_dom_sf"/>
</dbReference>
<dbReference type="PROSITE" id="PS50921">
    <property type="entry name" value="ANTAR"/>
    <property type="match status" value="1"/>
</dbReference>
<dbReference type="Pfam" id="PF03861">
    <property type="entry name" value="ANTAR"/>
    <property type="match status" value="1"/>
</dbReference>
<dbReference type="SUPFAM" id="SSF55781">
    <property type="entry name" value="GAF domain-like"/>
    <property type="match status" value="1"/>
</dbReference>
<comment type="caution">
    <text evidence="5">The sequence shown here is derived from an EMBL/GenBank/DDBJ whole genome shotgun (WGS) entry which is preliminary data.</text>
</comment>
<feature type="domain" description="ANTAR" evidence="4">
    <location>
        <begin position="190"/>
        <end position="251"/>
    </location>
</feature>
<dbReference type="InterPro" id="IPR005561">
    <property type="entry name" value="ANTAR"/>
</dbReference>
<dbReference type="InterPro" id="IPR036388">
    <property type="entry name" value="WH-like_DNA-bd_sf"/>
</dbReference>
<organism evidence="5 6">
    <name type="scientific">Pseudarthrobacter siccitolerans</name>
    <dbReference type="NCBI Taxonomy" id="861266"/>
    <lineage>
        <taxon>Bacteria</taxon>
        <taxon>Bacillati</taxon>
        <taxon>Actinomycetota</taxon>
        <taxon>Actinomycetes</taxon>
        <taxon>Micrococcales</taxon>
        <taxon>Micrococcaceae</taxon>
        <taxon>Pseudarthrobacter</taxon>
    </lineage>
</organism>
<evidence type="ECO:0000256" key="2">
    <source>
        <dbReference type="ARBA" id="ARBA00023163"/>
    </source>
</evidence>
<name>A0A024GZQ8_9MICC</name>
<dbReference type="Gene3D" id="3.30.450.40">
    <property type="match status" value="1"/>
</dbReference>
<dbReference type="Proteomes" id="UP000035722">
    <property type="component" value="Unassembled WGS sequence"/>
</dbReference>
<dbReference type="SMART" id="SM01012">
    <property type="entry name" value="ANTAR"/>
    <property type="match status" value="1"/>
</dbReference>
<proteinExistence type="predicted"/>
<feature type="region of interest" description="Disordered" evidence="3">
    <location>
        <begin position="1"/>
        <end position="23"/>
    </location>
</feature>
<dbReference type="InterPro" id="IPR011006">
    <property type="entry name" value="CheY-like_superfamily"/>
</dbReference>
<evidence type="ECO:0000313" key="5">
    <source>
        <dbReference type="EMBL" id="CCQ45112.1"/>
    </source>
</evidence>
<sequence>MTGTGRQVLKDDGGRQVSAGSAASRAWPAPSGFLLDLSTDADSDAASLRRLAEAAAMALTDFAGVQIDCAAMLAPAQRAPLRAANNGRAAGLGYLEQELDGGPLAHAVAADGPVVVEAAGTAARWDAYRRRFLEAGYGEVLAVPLRLEPGSTAALAFFAPPDVRFGADVVSRASWFAGVASQSLKLALEVRSVRSAGDNLKRLLESRTSIDVACGVIMGRNRCTYTEAFSLLANASSQRNKQVREVAEGILKTMPSGPPGTRFQV</sequence>
<evidence type="ECO:0000256" key="1">
    <source>
        <dbReference type="ARBA" id="ARBA00023015"/>
    </source>
</evidence>
<evidence type="ECO:0000313" key="6">
    <source>
        <dbReference type="Proteomes" id="UP000035722"/>
    </source>
</evidence>
<keyword evidence="2" id="KW-0804">Transcription</keyword>
<protein>
    <submittedName>
        <fullName evidence="5">ANTAR domain protein</fullName>
    </submittedName>
</protein>
<dbReference type="EMBL" id="CAQI01000032">
    <property type="protein sequence ID" value="CCQ45112.1"/>
    <property type="molecule type" value="Genomic_DNA"/>
</dbReference>
<keyword evidence="6" id="KW-1185">Reference proteome</keyword>
<keyword evidence="1" id="KW-0805">Transcription regulation</keyword>
<dbReference type="AlphaFoldDB" id="A0A024GZQ8"/>